<comment type="caution">
    <text evidence="1">The sequence shown here is derived from an EMBL/GenBank/DDBJ whole genome shotgun (WGS) entry which is preliminary data.</text>
</comment>
<proteinExistence type="predicted"/>
<accession>A0A9Q0GTY2</accession>
<reference evidence="1" key="1">
    <citation type="journal article" date="2023" name="Plant J.">
        <title>The genome of the king protea, Protea cynaroides.</title>
        <authorList>
            <person name="Chang J."/>
            <person name="Duong T.A."/>
            <person name="Schoeman C."/>
            <person name="Ma X."/>
            <person name="Roodt D."/>
            <person name="Barker N."/>
            <person name="Li Z."/>
            <person name="Van de Peer Y."/>
            <person name="Mizrachi E."/>
        </authorList>
    </citation>
    <scope>NUCLEOTIDE SEQUENCE</scope>
    <source>
        <tissue evidence="1">Young leaves</tissue>
    </source>
</reference>
<dbReference type="Proteomes" id="UP001141806">
    <property type="component" value="Unassembled WGS sequence"/>
</dbReference>
<evidence type="ECO:0000313" key="2">
    <source>
        <dbReference type="Proteomes" id="UP001141806"/>
    </source>
</evidence>
<evidence type="ECO:0000313" key="1">
    <source>
        <dbReference type="EMBL" id="KAJ4953460.1"/>
    </source>
</evidence>
<organism evidence="1 2">
    <name type="scientific">Protea cynaroides</name>
    <dbReference type="NCBI Taxonomy" id="273540"/>
    <lineage>
        <taxon>Eukaryota</taxon>
        <taxon>Viridiplantae</taxon>
        <taxon>Streptophyta</taxon>
        <taxon>Embryophyta</taxon>
        <taxon>Tracheophyta</taxon>
        <taxon>Spermatophyta</taxon>
        <taxon>Magnoliopsida</taxon>
        <taxon>Proteales</taxon>
        <taxon>Proteaceae</taxon>
        <taxon>Protea</taxon>
    </lineage>
</organism>
<gene>
    <name evidence="1" type="ORF">NE237_030292</name>
</gene>
<protein>
    <submittedName>
        <fullName evidence="1">Uncharacterized protein</fullName>
    </submittedName>
</protein>
<dbReference type="AlphaFoldDB" id="A0A9Q0GTY2"/>
<sequence>MDSHAQPAAIISNVERDMREELKDSQSSQWLRAVLRAIDGLVSMATLMMGVEAVKTRQLGHDRIWFHHTDCRCLFLPVYTGFVSVWTQNWLCICLCELSRLRKVYWASTISIRIFLSGREGSSRSRFTVTN</sequence>
<dbReference type="OrthoDB" id="73465at2759"/>
<name>A0A9Q0GTY2_9MAGN</name>
<dbReference type="EMBL" id="JAMYWD010000012">
    <property type="protein sequence ID" value="KAJ4953460.1"/>
    <property type="molecule type" value="Genomic_DNA"/>
</dbReference>
<keyword evidence="2" id="KW-1185">Reference proteome</keyword>